<organism evidence="2">
    <name type="scientific">marine metagenome</name>
    <dbReference type="NCBI Taxonomy" id="408172"/>
    <lineage>
        <taxon>unclassified sequences</taxon>
        <taxon>metagenomes</taxon>
        <taxon>ecological metagenomes</taxon>
    </lineage>
</organism>
<evidence type="ECO:0000259" key="1">
    <source>
        <dbReference type="Pfam" id="PF03190"/>
    </source>
</evidence>
<dbReference type="Pfam" id="PF03190">
    <property type="entry name" value="Thioredox_DsbH"/>
    <property type="match status" value="1"/>
</dbReference>
<dbReference type="GO" id="GO:0005975">
    <property type="term" value="P:carbohydrate metabolic process"/>
    <property type="evidence" value="ECO:0007669"/>
    <property type="project" value="InterPro"/>
</dbReference>
<dbReference type="InterPro" id="IPR036249">
    <property type="entry name" value="Thioredoxin-like_sf"/>
</dbReference>
<accession>A0A382CVU9</accession>
<dbReference type="EMBL" id="UINC01036257">
    <property type="protein sequence ID" value="SVB29944.1"/>
    <property type="molecule type" value="Genomic_DNA"/>
</dbReference>
<dbReference type="SUPFAM" id="SSF52833">
    <property type="entry name" value="Thioredoxin-like"/>
    <property type="match status" value="1"/>
</dbReference>
<dbReference type="InterPro" id="IPR024705">
    <property type="entry name" value="Ssp411"/>
</dbReference>
<reference evidence="2" key="1">
    <citation type="submission" date="2018-05" db="EMBL/GenBank/DDBJ databases">
        <authorList>
            <person name="Lanie J.A."/>
            <person name="Ng W.-L."/>
            <person name="Kazmierczak K.M."/>
            <person name="Andrzejewski T.M."/>
            <person name="Davidsen T.M."/>
            <person name="Wayne K.J."/>
            <person name="Tettelin H."/>
            <person name="Glass J.I."/>
            <person name="Rusch D."/>
            <person name="Podicherti R."/>
            <person name="Tsui H.-C.T."/>
            <person name="Winkler M.E."/>
        </authorList>
    </citation>
    <scope>NUCLEOTIDE SEQUENCE</scope>
</reference>
<sequence>MTEKNYLATESSPYLLQHADNPVEWYPWGEEALLRAQDENKPILLSIGYSACHWCHVMAHESFEDDVTAKLMNELYINIKVDREERPDIDQIYQTAHQLLTRRTGGWPLTMFINPDDQRPFFGGTYFPPESRHGLPAFPELLVQVSEFFNNQHEEVKRTGEQLVKVFRKLEPESGDYELTDQPLAAARQMIEKGFDAESGGIGSAPKFPHVTTLDRLLRHWRAGVHCDEPDLNALYMVSLTLTRMAEGGIYDQLGGGFCRYS</sequence>
<gene>
    <name evidence="2" type="ORF">METZ01_LOCUS182798</name>
</gene>
<dbReference type="Gene3D" id="3.40.30.10">
    <property type="entry name" value="Glutaredoxin"/>
    <property type="match status" value="1"/>
</dbReference>
<dbReference type="InterPro" id="IPR008928">
    <property type="entry name" value="6-hairpin_glycosidase_sf"/>
</dbReference>
<dbReference type="SUPFAM" id="SSF48208">
    <property type="entry name" value="Six-hairpin glycosidases"/>
    <property type="match status" value="1"/>
</dbReference>
<protein>
    <recommendedName>
        <fullName evidence="1">Spermatogenesis-associated protein 20-like TRX domain-containing protein</fullName>
    </recommendedName>
</protein>
<feature type="non-terminal residue" evidence="2">
    <location>
        <position position="262"/>
    </location>
</feature>
<proteinExistence type="predicted"/>
<feature type="domain" description="Spermatogenesis-associated protein 20-like TRX" evidence="1">
    <location>
        <begin position="5"/>
        <end position="166"/>
    </location>
</feature>
<dbReference type="PANTHER" id="PTHR42899">
    <property type="entry name" value="SPERMATOGENESIS-ASSOCIATED PROTEIN 20"/>
    <property type="match status" value="1"/>
</dbReference>
<dbReference type="InterPro" id="IPR004879">
    <property type="entry name" value="Ssp411-like_TRX"/>
</dbReference>
<dbReference type="CDD" id="cd02955">
    <property type="entry name" value="SSP411"/>
    <property type="match status" value="1"/>
</dbReference>
<dbReference type="PANTHER" id="PTHR42899:SF1">
    <property type="entry name" value="SPERMATOGENESIS-ASSOCIATED PROTEIN 20"/>
    <property type="match status" value="1"/>
</dbReference>
<evidence type="ECO:0000313" key="2">
    <source>
        <dbReference type="EMBL" id="SVB29944.1"/>
    </source>
</evidence>
<dbReference type="AlphaFoldDB" id="A0A382CVU9"/>
<name>A0A382CVU9_9ZZZZ</name>